<evidence type="ECO:0000313" key="4">
    <source>
        <dbReference type="Proteomes" id="UP001236652"/>
    </source>
</evidence>
<feature type="coiled-coil region" evidence="1">
    <location>
        <begin position="225"/>
        <end position="252"/>
    </location>
</feature>
<protein>
    <recommendedName>
        <fullName evidence="5">Tetratricopeptide repeat protein</fullName>
    </recommendedName>
</protein>
<reference evidence="3 4" key="1">
    <citation type="submission" date="2023-05" db="EMBL/GenBank/DDBJ databases">
        <title>Comparative genomics reveals the evidence of polycyclic aromatic hydrocarbons degradation in moderately halophilic genus Pontibacillus.</title>
        <authorList>
            <person name="Yang H."/>
            <person name="Qian Z."/>
        </authorList>
    </citation>
    <scope>NUCLEOTIDE SEQUENCE [LARGE SCALE GENOMIC DNA]</scope>
    <source>
        <strain evidence="4">HN14</strain>
    </source>
</reference>
<feature type="transmembrane region" description="Helical" evidence="2">
    <location>
        <begin position="197"/>
        <end position="218"/>
    </location>
</feature>
<evidence type="ECO:0000256" key="1">
    <source>
        <dbReference type="SAM" id="Coils"/>
    </source>
</evidence>
<keyword evidence="1" id="KW-0175">Coiled coil</keyword>
<dbReference type="Proteomes" id="UP001236652">
    <property type="component" value="Chromosome"/>
</dbReference>
<accession>A0ABY8UVS6</accession>
<dbReference type="InterPro" id="IPR011990">
    <property type="entry name" value="TPR-like_helical_dom_sf"/>
</dbReference>
<evidence type="ECO:0008006" key="5">
    <source>
        <dbReference type="Google" id="ProtNLM"/>
    </source>
</evidence>
<evidence type="ECO:0000313" key="3">
    <source>
        <dbReference type="EMBL" id="WIF97785.1"/>
    </source>
</evidence>
<sequence length="426" mass="48873">MDKHVNQYNEAIHLLKEERYLEAETLLAPLHAQYPNEPSIRWSLGLAYALMGYPQKSVELWKGIPLRNEYPIERMEEEIRKNESTYNEAIQAYNDGLIYLKQKDPDKANLLFQRVLSIGEKIILPFPVYKAAVLHLLHSDRYVEAESVIENLPPHCVEDPQLHTLREVVNTAKVNKKSDYATKKESKSPFYKGKRTLYVLGLASCLALGFYTTTLFSGDVVANEDKRLQEKIEVLNEENQLLMEQNTTLEVEKGELKSSIKNLKVTDSSKNAKNQADQSVKEVINQAGMNVKDIYDKASIKLYRKGLSNYQHGDYASAITELKESYSLSQDRYYSDDALYHLIVAMDSTNIEVMEYINEFLESNNTSFIESPYRDDLILLKAKNMLVAEKERSAEKVLEELVMNYKGEWTAGRAEELLADLREGDS</sequence>
<organism evidence="3 4">
    <name type="scientific">Pontibacillus chungwhensis</name>
    <dbReference type="NCBI Taxonomy" id="265426"/>
    <lineage>
        <taxon>Bacteria</taxon>
        <taxon>Bacillati</taxon>
        <taxon>Bacillota</taxon>
        <taxon>Bacilli</taxon>
        <taxon>Bacillales</taxon>
        <taxon>Bacillaceae</taxon>
        <taxon>Pontibacillus</taxon>
    </lineage>
</organism>
<evidence type="ECO:0000256" key="2">
    <source>
        <dbReference type="SAM" id="Phobius"/>
    </source>
</evidence>
<dbReference type="RefSeq" id="WP_231417830.1">
    <property type="nucleotide sequence ID" value="NZ_CP126446.1"/>
</dbReference>
<proteinExistence type="predicted"/>
<dbReference type="Gene3D" id="1.25.40.10">
    <property type="entry name" value="Tetratricopeptide repeat domain"/>
    <property type="match status" value="2"/>
</dbReference>
<gene>
    <name evidence="3" type="ORF">QNI29_18985</name>
</gene>
<keyword evidence="2" id="KW-1133">Transmembrane helix</keyword>
<dbReference type="EMBL" id="CP126446">
    <property type="protein sequence ID" value="WIF97785.1"/>
    <property type="molecule type" value="Genomic_DNA"/>
</dbReference>
<keyword evidence="2" id="KW-0812">Transmembrane</keyword>
<name>A0ABY8UVS6_9BACI</name>
<keyword evidence="2" id="KW-0472">Membrane</keyword>
<dbReference type="SUPFAM" id="SSF48452">
    <property type="entry name" value="TPR-like"/>
    <property type="match status" value="1"/>
</dbReference>
<keyword evidence="4" id="KW-1185">Reference proteome</keyword>